<dbReference type="AlphaFoldDB" id="A0A380CRT2"/>
<dbReference type="InterPro" id="IPR027417">
    <property type="entry name" value="P-loop_NTPase"/>
</dbReference>
<dbReference type="InterPro" id="IPR014016">
    <property type="entry name" value="UvrD-like_ATP-bd"/>
</dbReference>
<dbReference type="GO" id="GO:0000725">
    <property type="term" value="P:recombinational repair"/>
    <property type="evidence" value="ECO:0007669"/>
    <property type="project" value="TreeGrafter"/>
</dbReference>
<evidence type="ECO:0000256" key="4">
    <source>
        <dbReference type="ARBA" id="ARBA00022840"/>
    </source>
</evidence>
<dbReference type="GO" id="GO:0005524">
    <property type="term" value="F:ATP binding"/>
    <property type="evidence" value="ECO:0007669"/>
    <property type="project" value="UniProtKB-UniRule"/>
</dbReference>
<gene>
    <name evidence="8" type="ORF">NCTC11388_04115</name>
</gene>
<organism evidence="8 9">
    <name type="scientific">Sphingobacterium spiritivorum</name>
    <name type="common">Flavobacterium spiritivorum</name>
    <dbReference type="NCBI Taxonomy" id="258"/>
    <lineage>
        <taxon>Bacteria</taxon>
        <taxon>Pseudomonadati</taxon>
        <taxon>Bacteroidota</taxon>
        <taxon>Sphingobacteriia</taxon>
        <taxon>Sphingobacteriales</taxon>
        <taxon>Sphingobacteriaceae</taxon>
        <taxon>Sphingobacterium</taxon>
    </lineage>
</organism>
<evidence type="ECO:0000313" key="8">
    <source>
        <dbReference type="EMBL" id="SUJ27206.1"/>
    </source>
</evidence>
<dbReference type="PANTHER" id="PTHR11070:SF2">
    <property type="entry name" value="ATP-DEPENDENT DNA HELICASE SRS2"/>
    <property type="match status" value="1"/>
</dbReference>
<keyword evidence="3 6" id="KW-0347">Helicase</keyword>
<evidence type="ECO:0000256" key="5">
    <source>
        <dbReference type="ARBA" id="ARBA00034923"/>
    </source>
</evidence>
<feature type="binding site" evidence="6">
    <location>
        <begin position="13"/>
        <end position="20"/>
    </location>
    <ligand>
        <name>ATP</name>
        <dbReference type="ChEBI" id="CHEBI:30616"/>
    </ligand>
</feature>
<evidence type="ECO:0000256" key="6">
    <source>
        <dbReference type="PROSITE-ProRule" id="PRU00560"/>
    </source>
</evidence>
<dbReference type="GO" id="GO:0016887">
    <property type="term" value="F:ATP hydrolysis activity"/>
    <property type="evidence" value="ECO:0007669"/>
    <property type="project" value="RHEA"/>
</dbReference>
<protein>
    <recommendedName>
        <fullName evidence="5">DNA 3'-5' helicase II</fullName>
    </recommendedName>
</protein>
<dbReference type="EMBL" id="UGYW01000002">
    <property type="protein sequence ID" value="SUJ27206.1"/>
    <property type="molecule type" value="Genomic_DNA"/>
</dbReference>
<dbReference type="Pfam" id="PF00580">
    <property type="entry name" value="UvrD-helicase"/>
    <property type="match status" value="1"/>
</dbReference>
<accession>A0A380CRT2</accession>
<evidence type="ECO:0000256" key="1">
    <source>
        <dbReference type="ARBA" id="ARBA00022741"/>
    </source>
</evidence>
<sequence length="394" mass="45475">MQSILSKNKLIIAGAGSGKTTFLVEEALKQKGGKVLITTYTQANEAEIRKKIIEKNKCIPENVTVQTWFSFLLKHGVRPFQGILFEKKIKGLILVNSQSGLKAYRTQCQDCKQKKVIDGSCRKCKSPIYFAEEKEFERHYFSKELKIYSDKLSKFVFRCNEKADGSVIDRISRIYSHIFIDEVQDLAGYDLDLLKLLFNCNSKILLVGDPRQGTYSTNSAPKNKQFKKAKVVNYFFQDKSINIETDQNSLMTNYRCNKSICDLSNKLFTDFQATTSGNTTMTTHDGVFFVKEKDIENYLQKYQPIQLRNDSREKKIKENYRVMNFGESKGLSFDRVLIYPTKPFLDWLKDNSTQLAETSRSKLYVAITRARYSVAIVNNKDNISNEISHYIFEE</sequence>
<dbReference type="SUPFAM" id="SSF52540">
    <property type="entry name" value="P-loop containing nucleoside triphosphate hydrolases"/>
    <property type="match status" value="1"/>
</dbReference>
<dbReference type="Proteomes" id="UP000254893">
    <property type="component" value="Unassembled WGS sequence"/>
</dbReference>
<dbReference type="Gene3D" id="3.40.50.300">
    <property type="entry name" value="P-loop containing nucleotide triphosphate hydrolases"/>
    <property type="match status" value="2"/>
</dbReference>
<evidence type="ECO:0000256" key="2">
    <source>
        <dbReference type="ARBA" id="ARBA00022801"/>
    </source>
</evidence>
<dbReference type="PANTHER" id="PTHR11070">
    <property type="entry name" value="UVRD / RECB / PCRA DNA HELICASE FAMILY MEMBER"/>
    <property type="match status" value="1"/>
</dbReference>
<evidence type="ECO:0000259" key="7">
    <source>
        <dbReference type="PROSITE" id="PS51198"/>
    </source>
</evidence>
<evidence type="ECO:0000256" key="3">
    <source>
        <dbReference type="ARBA" id="ARBA00022806"/>
    </source>
</evidence>
<dbReference type="PROSITE" id="PS51198">
    <property type="entry name" value="UVRD_HELICASE_ATP_BIND"/>
    <property type="match status" value="1"/>
</dbReference>
<keyword evidence="4 6" id="KW-0067">ATP-binding</keyword>
<dbReference type="InterPro" id="IPR000212">
    <property type="entry name" value="DNA_helicase_UvrD/REP"/>
</dbReference>
<name>A0A380CRT2_SPHSI</name>
<reference evidence="8 9" key="1">
    <citation type="submission" date="2018-06" db="EMBL/GenBank/DDBJ databases">
        <authorList>
            <consortium name="Pathogen Informatics"/>
            <person name="Doyle S."/>
        </authorList>
    </citation>
    <scope>NUCLEOTIDE SEQUENCE [LARGE SCALE GENOMIC DNA]</scope>
    <source>
        <strain evidence="8 9">NCTC11388</strain>
    </source>
</reference>
<proteinExistence type="predicted"/>
<dbReference type="GO" id="GO:0003677">
    <property type="term" value="F:DNA binding"/>
    <property type="evidence" value="ECO:0007669"/>
    <property type="project" value="InterPro"/>
</dbReference>
<keyword evidence="1 6" id="KW-0547">Nucleotide-binding</keyword>
<feature type="domain" description="UvrD-like helicase ATP-binding" evidence="7">
    <location>
        <begin position="1"/>
        <end position="257"/>
    </location>
</feature>
<evidence type="ECO:0000313" key="9">
    <source>
        <dbReference type="Proteomes" id="UP000254893"/>
    </source>
</evidence>
<keyword evidence="2 6" id="KW-0378">Hydrolase</keyword>
<dbReference type="GO" id="GO:0043138">
    <property type="term" value="F:3'-5' DNA helicase activity"/>
    <property type="evidence" value="ECO:0007669"/>
    <property type="project" value="UniProtKB-EC"/>
</dbReference>